<proteinExistence type="predicted"/>
<feature type="region of interest" description="Disordered" evidence="1">
    <location>
        <begin position="1"/>
        <end position="27"/>
    </location>
</feature>
<evidence type="ECO:0000313" key="2">
    <source>
        <dbReference type="EMBL" id="GHI40113.1"/>
    </source>
</evidence>
<comment type="caution">
    <text evidence="2">The sequence shown here is derived from an EMBL/GenBank/DDBJ whole genome shotgun (WGS) entry which is preliminary data.</text>
</comment>
<sequence>MPEEPLVGAMLGRDHSSTPFGEDDGTPPCLIDYEACGKRMEHARFDNTPAGHGAAGLLRDP</sequence>
<protein>
    <submittedName>
        <fullName evidence="2">Uncharacterized protein</fullName>
    </submittedName>
</protein>
<evidence type="ECO:0000313" key="3">
    <source>
        <dbReference type="Proteomes" id="UP001050808"/>
    </source>
</evidence>
<accession>A0ABQ3QS91</accession>
<name>A0ABQ3QS91_9ACTN</name>
<organism evidence="2 3">
    <name type="scientific">Streptomyces violascens</name>
    <dbReference type="NCBI Taxonomy" id="67381"/>
    <lineage>
        <taxon>Bacteria</taxon>
        <taxon>Bacillati</taxon>
        <taxon>Actinomycetota</taxon>
        <taxon>Actinomycetes</taxon>
        <taxon>Kitasatosporales</taxon>
        <taxon>Streptomycetaceae</taxon>
        <taxon>Streptomyces</taxon>
    </lineage>
</organism>
<reference evidence="2" key="1">
    <citation type="submission" date="2024-05" db="EMBL/GenBank/DDBJ databases">
        <title>Whole genome shotgun sequence of Streptomyces violascens NBRC 12920.</title>
        <authorList>
            <person name="Komaki H."/>
            <person name="Tamura T."/>
        </authorList>
    </citation>
    <scope>NUCLEOTIDE SEQUENCE</scope>
    <source>
        <strain evidence="2">NBRC 12920</strain>
    </source>
</reference>
<gene>
    <name evidence="2" type="ORF">Sviol_45210</name>
</gene>
<evidence type="ECO:0000256" key="1">
    <source>
        <dbReference type="SAM" id="MobiDB-lite"/>
    </source>
</evidence>
<keyword evidence="3" id="KW-1185">Reference proteome</keyword>
<dbReference type="EMBL" id="BNDY01000017">
    <property type="protein sequence ID" value="GHI40113.1"/>
    <property type="molecule type" value="Genomic_DNA"/>
</dbReference>
<dbReference type="Proteomes" id="UP001050808">
    <property type="component" value="Unassembled WGS sequence"/>
</dbReference>